<accession>A0A6T2BIB3</accession>
<proteinExistence type="predicted"/>
<dbReference type="EMBL" id="HBJA01078048">
    <property type="protein sequence ID" value="CAE0816191.1"/>
    <property type="molecule type" value="Transcribed_RNA"/>
</dbReference>
<sequence>MGCINYNHLSVGCDGLVADLRRLVPVAALNVLGVQHQHQQHLHKHLHDLLGCNRKGLYNGIFFCLGALRTAICFAAQERHAFSPSSLTSTVKGQEHVLGQ</sequence>
<protein>
    <submittedName>
        <fullName evidence="2">Uncharacterized protein</fullName>
    </submittedName>
</protein>
<name>A0A6T2BIB3_9EUGL</name>
<reference evidence="2" key="1">
    <citation type="submission" date="2021-01" db="EMBL/GenBank/DDBJ databases">
        <authorList>
            <person name="Corre E."/>
            <person name="Pelletier E."/>
            <person name="Niang G."/>
            <person name="Scheremetjew M."/>
            <person name="Finn R."/>
            <person name="Kale V."/>
            <person name="Holt S."/>
            <person name="Cochrane G."/>
            <person name="Meng A."/>
            <person name="Brown T."/>
            <person name="Cohen L."/>
        </authorList>
    </citation>
    <scope>NUCLEOTIDE SEQUENCE</scope>
    <source>
        <strain evidence="2">CCMP1594</strain>
    </source>
</reference>
<dbReference type="AlphaFoldDB" id="A0A6T2BIB3"/>
<evidence type="ECO:0000313" key="2">
    <source>
        <dbReference type="EMBL" id="CAE0816192.1"/>
    </source>
</evidence>
<evidence type="ECO:0000313" key="1">
    <source>
        <dbReference type="EMBL" id="CAE0816191.1"/>
    </source>
</evidence>
<gene>
    <name evidence="1" type="ORF">EGYM00163_LOCUS27350</name>
    <name evidence="2" type="ORF">EGYM00163_LOCUS27351</name>
</gene>
<dbReference type="EMBL" id="HBJA01078049">
    <property type="protein sequence ID" value="CAE0816192.1"/>
    <property type="molecule type" value="Transcribed_RNA"/>
</dbReference>
<organism evidence="2">
    <name type="scientific">Eutreptiella gymnastica</name>
    <dbReference type="NCBI Taxonomy" id="73025"/>
    <lineage>
        <taxon>Eukaryota</taxon>
        <taxon>Discoba</taxon>
        <taxon>Euglenozoa</taxon>
        <taxon>Euglenida</taxon>
        <taxon>Spirocuta</taxon>
        <taxon>Euglenophyceae</taxon>
        <taxon>Eutreptiales</taxon>
        <taxon>Eutreptiaceae</taxon>
        <taxon>Eutreptiella</taxon>
    </lineage>
</organism>